<comment type="caution">
    <text evidence="1">The sequence shown here is derived from an EMBL/GenBank/DDBJ whole genome shotgun (WGS) entry which is preliminary data.</text>
</comment>
<reference evidence="1 2" key="1">
    <citation type="submission" date="2023-08" db="EMBL/GenBank/DDBJ databases">
        <title>Black Yeasts Isolated from many extreme environments.</title>
        <authorList>
            <person name="Coleine C."/>
            <person name="Stajich J.E."/>
            <person name="Selbmann L."/>
        </authorList>
    </citation>
    <scope>NUCLEOTIDE SEQUENCE [LARGE SCALE GENOMIC DNA]</scope>
    <source>
        <strain evidence="1 2">CCFEE 5910</strain>
    </source>
</reference>
<name>A0AAN7Y593_9EURO</name>
<organism evidence="1 2">
    <name type="scientific">Lithohypha guttulata</name>
    <dbReference type="NCBI Taxonomy" id="1690604"/>
    <lineage>
        <taxon>Eukaryota</taxon>
        <taxon>Fungi</taxon>
        <taxon>Dikarya</taxon>
        <taxon>Ascomycota</taxon>
        <taxon>Pezizomycotina</taxon>
        <taxon>Eurotiomycetes</taxon>
        <taxon>Chaetothyriomycetidae</taxon>
        <taxon>Chaetothyriales</taxon>
        <taxon>Trichomeriaceae</taxon>
        <taxon>Lithohypha</taxon>
    </lineage>
</organism>
<dbReference type="AlphaFoldDB" id="A0AAN7Y593"/>
<dbReference type="PANTHER" id="PTHR35179:SF1">
    <property type="entry name" value="INTEGRAL MEMBRANE PROTEIN"/>
    <property type="match status" value="1"/>
</dbReference>
<accession>A0AAN7Y593</accession>
<proteinExistence type="predicted"/>
<dbReference type="EMBL" id="JAVRRJ010000007">
    <property type="protein sequence ID" value="KAK5083089.1"/>
    <property type="molecule type" value="Genomic_DNA"/>
</dbReference>
<dbReference type="PANTHER" id="PTHR35179">
    <property type="entry name" value="PROTEIN CBG02620"/>
    <property type="match status" value="1"/>
</dbReference>
<evidence type="ECO:0008006" key="3">
    <source>
        <dbReference type="Google" id="ProtNLM"/>
    </source>
</evidence>
<evidence type="ECO:0000313" key="2">
    <source>
        <dbReference type="Proteomes" id="UP001309876"/>
    </source>
</evidence>
<keyword evidence="2" id="KW-1185">Reference proteome</keyword>
<protein>
    <recommendedName>
        <fullName evidence="3">Geranylgeranyl pyrophosphate synthetase</fullName>
    </recommendedName>
</protein>
<evidence type="ECO:0000313" key="1">
    <source>
        <dbReference type="EMBL" id="KAK5083089.1"/>
    </source>
</evidence>
<gene>
    <name evidence="1" type="ORF">LTR05_006971</name>
</gene>
<sequence>MSVIEPSKQPRPIQLDAKRWPYRGTGILIQTIFATSLEECPTHVGSADGYEVLCSYNWRSTIHPSIYVPGAPPTYMPPALATTLPQDHGTYFIDQNAYRSPWSTFEPMFRALSVMQPSCAFDQVDVIVNRNSLRKLLTFVHGSVPDTFRVDLTLVHDTLVITRHERKTRERVWDSVTAGYGHEYERHCTTPAPGMADSTSHHRVIRYRLGLLDCVVRFEVDARTDDSSTTTNPFTMHVETPKSTDDIAEALEGLSITANTVKGRHEGSDHQRHRIEVVQKGSLQYPGSLVELKARKKIPRDKDVLPQLWFGRVNYLAVGLHTNGDLRDVLFENVESRCLEWETRCQSDLRKLEQLLKRLTVITRSTSRRSCVMVCDRGCKPPRLAIYEDLDTQPVLSDQILKQWWTKSDRSYQHENNA</sequence>
<dbReference type="Proteomes" id="UP001309876">
    <property type="component" value="Unassembled WGS sequence"/>
</dbReference>